<evidence type="ECO:0000313" key="1">
    <source>
        <dbReference type="EMBL" id="KAG0589331.1"/>
    </source>
</evidence>
<gene>
    <name evidence="1" type="ORF">KC19_1G013700</name>
</gene>
<protein>
    <submittedName>
        <fullName evidence="1">Uncharacterized protein</fullName>
    </submittedName>
</protein>
<organism evidence="1 2">
    <name type="scientific">Ceratodon purpureus</name>
    <name type="common">Fire moss</name>
    <name type="synonym">Dicranum purpureum</name>
    <dbReference type="NCBI Taxonomy" id="3225"/>
    <lineage>
        <taxon>Eukaryota</taxon>
        <taxon>Viridiplantae</taxon>
        <taxon>Streptophyta</taxon>
        <taxon>Embryophyta</taxon>
        <taxon>Bryophyta</taxon>
        <taxon>Bryophytina</taxon>
        <taxon>Bryopsida</taxon>
        <taxon>Dicranidae</taxon>
        <taxon>Pseudoditrichales</taxon>
        <taxon>Ditrichaceae</taxon>
        <taxon>Ceratodon</taxon>
    </lineage>
</organism>
<dbReference type="Proteomes" id="UP000822688">
    <property type="component" value="Chromosome 1"/>
</dbReference>
<keyword evidence="2" id="KW-1185">Reference proteome</keyword>
<accession>A0A8T0J377</accession>
<proteinExistence type="predicted"/>
<dbReference type="AlphaFoldDB" id="A0A8T0J377"/>
<name>A0A8T0J377_CERPU</name>
<sequence length="60" mass="6725">MSNMVIHVSVENSMCEFPAELIFSSSNLNQCPNGFLCNVCSEMLVDFQSQSMNKFELGEL</sequence>
<reference evidence="1" key="1">
    <citation type="submission" date="2020-06" db="EMBL/GenBank/DDBJ databases">
        <title>WGS assembly of Ceratodon purpureus strain R40.</title>
        <authorList>
            <person name="Carey S.B."/>
            <person name="Jenkins J."/>
            <person name="Shu S."/>
            <person name="Lovell J.T."/>
            <person name="Sreedasyam A."/>
            <person name="Maumus F."/>
            <person name="Tiley G.P."/>
            <person name="Fernandez-Pozo N."/>
            <person name="Barry K."/>
            <person name="Chen C."/>
            <person name="Wang M."/>
            <person name="Lipzen A."/>
            <person name="Daum C."/>
            <person name="Saski C.A."/>
            <person name="Payton A.C."/>
            <person name="Mcbreen J.C."/>
            <person name="Conrad R.E."/>
            <person name="Kollar L.M."/>
            <person name="Olsson S."/>
            <person name="Huttunen S."/>
            <person name="Landis J.B."/>
            <person name="Wickett N.J."/>
            <person name="Johnson M.G."/>
            <person name="Rensing S.A."/>
            <person name="Grimwood J."/>
            <person name="Schmutz J."/>
            <person name="Mcdaniel S.F."/>
        </authorList>
    </citation>
    <scope>NUCLEOTIDE SEQUENCE</scope>
    <source>
        <strain evidence="1">R40</strain>
    </source>
</reference>
<comment type="caution">
    <text evidence="1">The sequence shown here is derived from an EMBL/GenBank/DDBJ whole genome shotgun (WGS) entry which is preliminary data.</text>
</comment>
<dbReference type="EMBL" id="CM026421">
    <property type="protein sequence ID" value="KAG0589331.1"/>
    <property type="molecule type" value="Genomic_DNA"/>
</dbReference>
<evidence type="ECO:0000313" key="2">
    <source>
        <dbReference type="Proteomes" id="UP000822688"/>
    </source>
</evidence>